<sequence>MEINLTVEDEIVIRMLRLYTENSFDENLDFSGLYYDEDEFLASLDRCKVAGLAYRMAVEGRLRKLPDSLFEALSERAAEYADTVAEAKEVLKNVLFHLRKQNIRVVVAGSMALRQLIGENDLLLDEIELLVERKTDLSGFETGSVRIRQKVKGRSFFDMNYSACLKINYADCRANLMEMAKNVSRHPVFNHKIVAGYLAFCSFMERDRFFCSESINKYFGDFFKGIFAVGLCGEMRQSA</sequence>
<dbReference type="Proteomes" id="UP000824135">
    <property type="component" value="Unassembled WGS sequence"/>
</dbReference>
<accession>A0A9D2CG94</accession>
<reference evidence="2" key="1">
    <citation type="journal article" date="2021" name="PeerJ">
        <title>Extensive microbial diversity within the chicken gut microbiome revealed by metagenomics and culture.</title>
        <authorList>
            <person name="Gilroy R."/>
            <person name="Ravi A."/>
            <person name="Getino M."/>
            <person name="Pursley I."/>
            <person name="Horton D.L."/>
            <person name="Alikhan N.F."/>
            <person name="Baker D."/>
            <person name="Gharbi K."/>
            <person name="Hall N."/>
            <person name="Watson M."/>
            <person name="Adriaenssens E.M."/>
            <person name="Foster-Nyarko E."/>
            <person name="Jarju S."/>
            <person name="Secka A."/>
            <person name="Antonio M."/>
            <person name="Oren A."/>
            <person name="Chaudhuri R.R."/>
            <person name="La Ragione R."/>
            <person name="Hildebrand F."/>
            <person name="Pallen M.J."/>
        </authorList>
    </citation>
    <scope>NUCLEOTIDE SEQUENCE</scope>
    <source>
        <strain evidence="2">CHK199-9574</strain>
    </source>
</reference>
<evidence type="ECO:0000313" key="3">
    <source>
        <dbReference type="Proteomes" id="UP000824135"/>
    </source>
</evidence>
<name>A0A9D2CG94_9FIRM</name>
<proteinExistence type="predicted"/>
<keyword evidence="1" id="KW-0175">Coiled coil</keyword>
<dbReference type="AlphaFoldDB" id="A0A9D2CG94"/>
<reference evidence="2" key="2">
    <citation type="submission" date="2021-04" db="EMBL/GenBank/DDBJ databases">
        <authorList>
            <person name="Gilroy R."/>
        </authorList>
    </citation>
    <scope>NUCLEOTIDE SEQUENCE</scope>
    <source>
        <strain evidence="2">CHK199-9574</strain>
    </source>
</reference>
<evidence type="ECO:0000256" key="1">
    <source>
        <dbReference type="SAM" id="Coils"/>
    </source>
</evidence>
<organism evidence="2 3">
    <name type="scientific">Candidatus Borkfalkia excrementavium</name>
    <dbReference type="NCBI Taxonomy" id="2838505"/>
    <lineage>
        <taxon>Bacteria</taxon>
        <taxon>Bacillati</taxon>
        <taxon>Bacillota</taxon>
        <taxon>Clostridia</taxon>
        <taxon>Christensenellales</taxon>
        <taxon>Christensenellaceae</taxon>
        <taxon>Candidatus Borkfalkia</taxon>
    </lineage>
</organism>
<feature type="coiled-coil region" evidence="1">
    <location>
        <begin position="70"/>
        <end position="133"/>
    </location>
</feature>
<evidence type="ECO:0000313" key="2">
    <source>
        <dbReference type="EMBL" id="HIY77882.1"/>
    </source>
</evidence>
<gene>
    <name evidence="2" type="ORF">H9728_02455</name>
</gene>
<dbReference type="EMBL" id="DXCO01000019">
    <property type="protein sequence ID" value="HIY77882.1"/>
    <property type="molecule type" value="Genomic_DNA"/>
</dbReference>
<protein>
    <submittedName>
        <fullName evidence="2">Uncharacterized protein</fullName>
    </submittedName>
</protein>
<comment type="caution">
    <text evidence="2">The sequence shown here is derived from an EMBL/GenBank/DDBJ whole genome shotgun (WGS) entry which is preliminary data.</text>
</comment>